<dbReference type="PANTHER" id="PTHR30535">
    <property type="entry name" value="VITAMIN B12-BINDING PROTEIN"/>
    <property type="match status" value="1"/>
</dbReference>
<gene>
    <name evidence="3" type="ORF">H3L94_02990</name>
</gene>
<dbReference type="PANTHER" id="PTHR30535:SF4">
    <property type="entry name" value="HEMIN-BINDING PERIPLASMIC PROTEIN HMUT"/>
    <property type="match status" value="1"/>
</dbReference>
<dbReference type="Pfam" id="PF01497">
    <property type="entry name" value="Peripla_BP_2"/>
    <property type="match status" value="1"/>
</dbReference>
<feature type="chain" id="PRO_5028414273" evidence="1">
    <location>
        <begin position="20"/>
        <end position="270"/>
    </location>
</feature>
<dbReference type="Gene3D" id="3.40.50.1980">
    <property type="entry name" value="Nitrogenase molybdenum iron protein domain"/>
    <property type="match status" value="2"/>
</dbReference>
<reference evidence="3 4" key="1">
    <citation type="submission" date="2020-07" db="EMBL/GenBank/DDBJ databases">
        <title>Genomic diversity of species in the Neisseriaceae family.</title>
        <authorList>
            <person name="Vincent A.T."/>
            <person name="Bernet E."/>
            <person name="Veyrier F.J."/>
        </authorList>
    </citation>
    <scope>NUCLEOTIDE SEQUENCE [LARGE SCALE GENOMIC DNA]</scope>
    <source>
        <strain evidence="3 4">DSM 22244</strain>
    </source>
</reference>
<accession>A0A7D7N452</accession>
<name>A0A7D7N452_9NEIS</name>
<dbReference type="Proteomes" id="UP000514752">
    <property type="component" value="Chromosome"/>
</dbReference>
<keyword evidence="1" id="KW-0732">Signal</keyword>
<dbReference type="SUPFAM" id="SSF53807">
    <property type="entry name" value="Helical backbone' metal receptor"/>
    <property type="match status" value="1"/>
</dbReference>
<dbReference type="InterPro" id="IPR002491">
    <property type="entry name" value="ABC_transptr_periplasmic_BD"/>
</dbReference>
<evidence type="ECO:0000259" key="2">
    <source>
        <dbReference type="PROSITE" id="PS50983"/>
    </source>
</evidence>
<feature type="signal peptide" evidence="1">
    <location>
        <begin position="1"/>
        <end position="19"/>
    </location>
</feature>
<dbReference type="AlphaFoldDB" id="A0A7D7N452"/>
<feature type="domain" description="Fe/B12 periplasmic-binding" evidence="2">
    <location>
        <begin position="26"/>
        <end position="270"/>
    </location>
</feature>
<organism evidence="3 4">
    <name type="scientific">Neisseria shayeganii</name>
    <dbReference type="NCBI Taxonomy" id="607712"/>
    <lineage>
        <taxon>Bacteria</taxon>
        <taxon>Pseudomonadati</taxon>
        <taxon>Pseudomonadota</taxon>
        <taxon>Betaproteobacteria</taxon>
        <taxon>Neisseriales</taxon>
        <taxon>Neisseriaceae</taxon>
        <taxon>Neisseria</taxon>
    </lineage>
</organism>
<dbReference type="InterPro" id="IPR050902">
    <property type="entry name" value="ABC_Transporter_SBP"/>
</dbReference>
<dbReference type="KEGG" id="nsg:H3L94_02990"/>
<evidence type="ECO:0000256" key="1">
    <source>
        <dbReference type="SAM" id="SignalP"/>
    </source>
</evidence>
<protein>
    <submittedName>
        <fullName evidence="3">ABC transporter substrate-binding protein</fullName>
    </submittedName>
</protein>
<dbReference type="PROSITE" id="PS50983">
    <property type="entry name" value="FE_B12_PBP"/>
    <property type="match status" value="1"/>
</dbReference>
<sequence>MKKILLPALLAALLPLAQAQTPAQARIVTLSPDVTDVVVALGATHQIVGRDQTATHPAVKNVPNIGIHRQLTVEPIAAVRPTLAIGSWMAQPAGIYSHLNRVGIKAVNVAPDDSINAYPASIRQIGQLIGKTREADTLAARWQSGVSQLPATGKRYLMSYDGRLVAGRNTAADELIRRAGGINAAANIDGIKPLNREAWIAAKPDVIIIAEHNSHLIGGVGQFAARPEVAGSPAAQTRNIHLWPANDFFRYGLDTPQVLRRLHNLGRARR</sequence>
<evidence type="ECO:0000313" key="4">
    <source>
        <dbReference type="Proteomes" id="UP000514752"/>
    </source>
</evidence>
<proteinExistence type="predicted"/>
<dbReference type="RefSeq" id="WP_182122599.1">
    <property type="nucleotide sequence ID" value="NZ_CP059567.1"/>
</dbReference>
<evidence type="ECO:0000313" key="3">
    <source>
        <dbReference type="EMBL" id="QMT41025.1"/>
    </source>
</evidence>
<dbReference type="EMBL" id="CP059567">
    <property type="protein sequence ID" value="QMT41025.1"/>
    <property type="molecule type" value="Genomic_DNA"/>
</dbReference>